<comment type="caution">
    <text evidence="1">The sequence shown here is derived from an EMBL/GenBank/DDBJ whole genome shotgun (WGS) entry which is preliminary data.</text>
</comment>
<dbReference type="STRING" id="119224.AKK44_06175"/>
<dbReference type="EMBL" id="LHQM01000027">
    <property type="protein sequence ID" value="KPJ22125.1"/>
    <property type="molecule type" value="Genomic_DNA"/>
</dbReference>
<evidence type="ECO:0000313" key="2">
    <source>
        <dbReference type="Proteomes" id="UP000049578"/>
    </source>
</evidence>
<sequence length="79" mass="8935">MKIKKMLMNNQLLSYDELDFILSVAPSASSLLDMKDNDDNWDNLVDKLQQISIDLIDDGESVSDKAKRFDSLVDKISAI</sequence>
<dbReference type="Proteomes" id="UP000049578">
    <property type="component" value="Unassembled WGS sequence"/>
</dbReference>
<keyword evidence="2" id="KW-1185">Reference proteome</keyword>
<name>A0A0P6S776_9STRE</name>
<organism evidence="1 2">
    <name type="scientific">Streptococcus phocae</name>
    <dbReference type="NCBI Taxonomy" id="119224"/>
    <lineage>
        <taxon>Bacteria</taxon>
        <taxon>Bacillati</taxon>
        <taxon>Bacillota</taxon>
        <taxon>Bacilli</taxon>
        <taxon>Lactobacillales</taxon>
        <taxon>Streptococcaceae</taxon>
        <taxon>Streptococcus</taxon>
    </lineage>
</organism>
<protein>
    <submittedName>
        <fullName evidence="1">Uncharacterized protein</fullName>
    </submittedName>
</protein>
<evidence type="ECO:0000313" key="1">
    <source>
        <dbReference type="EMBL" id="KPJ22125.1"/>
    </source>
</evidence>
<reference evidence="1 2" key="1">
    <citation type="submission" date="2015-08" db="EMBL/GenBank/DDBJ databases">
        <title>Genome sequence of Streptococcus phocae subsp. phocae ATCC 51973T isolated from liver specimen obtained from seal.</title>
        <authorList>
            <person name="Avendano-Herrera R."/>
        </authorList>
    </citation>
    <scope>NUCLEOTIDE SEQUENCE [LARGE SCALE GENOMIC DNA]</scope>
    <source>
        <strain evidence="1 2">ATCC 51973</strain>
    </source>
</reference>
<accession>A0A0P6S776</accession>
<dbReference type="RefSeq" id="WP_054278954.1">
    <property type="nucleotide sequence ID" value="NZ_LHQM01000027.1"/>
</dbReference>
<gene>
    <name evidence="1" type="ORF">AKK44_06175</name>
</gene>
<proteinExistence type="predicted"/>
<dbReference type="AlphaFoldDB" id="A0A0P6S776"/>